<dbReference type="CDD" id="cd22271">
    <property type="entry name" value="DPBB_EXP_N-like"/>
    <property type="match status" value="1"/>
</dbReference>
<dbReference type="EMBL" id="LSRX01000597">
    <property type="protein sequence ID" value="OLP93023.1"/>
    <property type="molecule type" value="Genomic_DNA"/>
</dbReference>
<evidence type="ECO:0000313" key="6">
    <source>
        <dbReference type="Proteomes" id="UP000186817"/>
    </source>
</evidence>
<dbReference type="InterPro" id="IPR036908">
    <property type="entry name" value="RlpA-like_sf"/>
</dbReference>
<dbReference type="Gene3D" id="2.40.40.10">
    <property type="entry name" value="RlpA-like domain"/>
    <property type="match status" value="1"/>
</dbReference>
<keyword evidence="6" id="KW-1185">Reference proteome</keyword>
<feature type="region of interest" description="Disordered" evidence="2">
    <location>
        <begin position="506"/>
        <end position="574"/>
    </location>
</feature>
<feature type="transmembrane region" description="Helical" evidence="3">
    <location>
        <begin position="206"/>
        <end position="230"/>
    </location>
</feature>
<keyword evidence="1" id="KW-0732">Signal</keyword>
<feature type="compositionally biased region" description="Low complexity" evidence="2">
    <location>
        <begin position="513"/>
        <end position="553"/>
    </location>
</feature>
<evidence type="ECO:0000259" key="4">
    <source>
        <dbReference type="PROSITE" id="PS50842"/>
    </source>
</evidence>
<dbReference type="AlphaFoldDB" id="A0A1Q9DCS8"/>
<dbReference type="PANTHER" id="PTHR31836:SF28">
    <property type="entry name" value="SRCR DOMAIN-CONTAINING PROTEIN-RELATED"/>
    <property type="match status" value="1"/>
</dbReference>
<keyword evidence="3" id="KW-0812">Transmembrane</keyword>
<accession>A0A1Q9DCS8</accession>
<feature type="domain" description="Expansin-like EG45" evidence="4">
    <location>
        <begin position="314"/>
        <end position="423"/>
    </location>
</feature>
<sequence length="731" mass="78199">MQFLECGFCCGTRQRSASCSSEIFMPDQDRLLVDVAALSRVVSPMPTRVTELLVPSYRNTVSGIIGEDLDAIERSVAKARAQRSLFTRSPVHACDGKAIRLVFMLLKRPVAFRRLPLRFENSFLAHERDVVIIVVIIIIIIMTIVMTIIIVIIIIIIIIILVIVVIIIAFIVIIVTIVIISIIVIIIVIIVTIINISISISVTTTITTITLTILTAVTLTVTVTMTITMVSKSSGPPSAMRINSAKYDLFSLRFLACWHALIACVQAKNATCSAQTSGSLMLQARQSTMKSQSQRAAADGFMTMWSDSTTTIVGGSCEYANAANGGLGSPAASSPYIASEGYCAVDSTLYSSGGACGSCWRVSYDGSPATDPGVPGSLVVQVVDSGSAKAFDCHLTAFQRITGASTGVFPITYEPVDCDVGSAGPVATVLDGDNAWYTKVIFSNLVSAVMKADLFLGESAFTMSRVSGATWSASTAGKRDAASFSVTLDTGDIIAFRCFDSWPVPTGSSCTGPPSISTSETTQSSTTTTSTTTEEPSTTTRTQASTTTTTTTSLPASKVWNPVDGGEGRACRGSWPGDNSPSYYTVTMAQTLEACQRACELRAECVGVEFSGSRCEIWTRSQGIQSSKALPNFWCLAYSLPTTGRFVPVDGGSDRACRGATPADNSAEYYRVVGSLRSLEQCQSRCRQTEGCQGVEYSRGRCEVWTRPQGIQASIVLSGFSCWRLVRELES</sequence>
<evidence type="ECO:0000256" key="1">
    <source>
        <dbReference type="ARBA" id="ARBA00022729"/>
    </source>
</evidence>
<dbReference type="Proteomes" id="UP000186817">
    <property type="component" value="Unassembled WGS sequence"/>
</dbReference>
<dbReference type="PROSITE" id="PS50842">
    <property type="entry name" value="EXPANSIN_EG45"/>
    <property type="match status" value="1"/>
</dbReference>
<evidence type="ECO:0000256" key="3">
    <source>
        <dbReference type="SAM" id="Phobius"/>
    </source>
</evidence>
<feature type="transmembrane region" description="Helical" evidence="3">
    <location>
        <begin position="166"/>
        <end position="194"/>
    </location>
</feature>
<name>A0A1Q9DCS8_SYMMI</name>
<organism evidence="5 6">
    <name type="scientific">Symbiodinium microadriaticum</name>
    <name type="common">Dinoflagellate</name>
    <name type="synonym">Zooxanthella microadriatica</name>
    <dbReference type="NCBI Taxonomy" id="2951"/>
    <lineage>
        <taxon>Eukaryota</taxon>
        <taxon>Sar</taxon>
        <taxon>Alveolata</taxon>
        <taxon>Dinophyceae</taxon>
        <taxon>Suessiales</taxon>
        <taxon>Symbiodiniaceae</taxon>
        <taxon>Symbiodinium</taxon>
    </lineage>
</organism>
<dbReference type="SUPFAM" id="SSF50685">
    <property type="entry name" value="Barwin-like endoglucanases"/>
    <property type="match status" value="1"/>
</dbReference>
<dbReference type="PANTHER" id="PTHR31836">
    <property type="match status" value="1"/>
</dbReference>
<proteinExistence type="predicted"/>
<reference evidence="5 6" key="1">
    <citation type="submission" date="2016-02" db="EMBL/GenBank/DDBJ databases">
        <title>Genome analysis of coral dinoflagellate symbionts highlights evolutionary adaptations to a symbiotic lifestyle.</title>
        <authorList>
            <person name="Aranda M."/>
            <person name="Li Y."/>
            <person name="Liew Y.J."/>
            <person name="Baumgarten S."/>
            <person name="Simakov O."/>
            <person name="Wilson M."/>
            <person name="Piel J."/>
            <person name="Ashoor H."/>
            <person name="Bougouffa S."/>
            <person name="Bajic V.B."/>
            <person name="Ryu T."/>
            <person name="Ravasi T."/>
            <person name="Bayer T."/>
            <person name="Micklem G."/>
            <person name="Kim H."/>
            <person name="Bhak J."/>
            <person name="Lajeunesse T.C."/>
            <person name="Voolstra C.R."/>
        </authorList>
    </citation>
    <scope>NUCLEOTIDE SEQUENCE [LARGE SCALE GENOMIC DNA]</scope>
    <source>
        <strain evidence="5 6">CCMP2467</strain>
    </source>
</reference>
<dbReference type="InterPro" id="IPR051477">
    <property type="entry name" value="Expansin_CellWall"/>
</dbReference>
<feature type="transmembrane region" description="Helical" evidence="3">
    <location>
        <begin position="130"/>
        <end position="160"/>
    </location>
</feature>
<keyword evidence="3" id="KW-0472">Membrane</keyword>
<protein>
    <recommendedName>
        <fullName evidence="4">Expansin-like EG45 domain-containing protein</fullName>
    </recommendedName>
</protein>
<keyword evidence="3" id="KW-1133">Transmembrane helix</keyword>
<evidence type="ECO:0000313" key="5">
    <source>
        <dbReference type="EMBL" id="OLP93023.1"/>
    </source>
</evidence>
<evidence type="ECO:0000256" key="2">
    <source>
        <dbReference type="SAM" id="MobiDB-lite"/>
    </source>
</evidence>
<dbReference type="InterPro" id="IPR007112">
    <property type="entry name" value="Expansin/allergen_DPBB_dom"/>
</dbReference>
<dbReference type="OrthoDB" id="44829at2759"/>
<gene>
    <name evidence="5" type="ORF">AK812_SmicGene25125</name>
</gene>
<comment type="caution">
    <text evidence="5">The sequence shown here is derived from an EMBL/GenBank/DDBJ whole genome shotgun (WGS) entry which is preliminary data.</text>
</comment>